<dbReference type="EMBL" id="OBEB01000007">
    <property type="protein sequence ID" value="SNY57011.1"/>
    <property type="molecule type" value="Genomic_DNA"/>
</dbReference>
<dbReference type="RefSeq" id="WP_097112378.1">
    <property type="nucleotide sequence ID" value="NZ_OBEB01000007.1"/>
</dbReference>
<dbReference type="GO" id="GO:0004252">
    <property type="term" value="F:serine-type endopeptidase activity"/>
    <property type="evidence" value="ECO:0007669"/>
    <property type="project" value="InterPro"/>
</dbReference>
<dbReference type="GO" id="GO:0042597">
    <property type="term" value="C:periplasmic space"/>
    <property type="evidence" value="ECO:0007669"/>
    <property type="project" value="UniProtKB-SubCell"/>
</dbReference>
<dbReference type="SUPFAM" id="SSF50494">
    <property type="entry name" value="Trypsin-like serine proteases"/>
    <property type="match status" value="1"/>
</dbReference>
<evidence type="ECO:0000256" key="2">
    <source>
        <dbReference type="ARBA" id="ARBA00010541"/>
    </source>
</evidence>
<dbReference type="PROSITE" id="PS50106">
    <property type="entry name" value="PDZ"/>
    <property type="match status" value="2"/>
</dbReference>
<feature type="binding site" evidence="10">
    <location>
        <position position="110"/>
    </location>
    <ligand>
        <name>substrate</name>
    </ligand>
</feature>
<dbReference type="InterPro" id="IPR001478">
    <property type="entry name" value="PDZ"/>
</dbReference>
<dbReference type="FunFam" id="2.30.42.10:FF:000037">
    <property type="entry name" value="Periplasmic serine endoprotease DegP-like"/>
    <property type="match status" value="1"/>
</dbReference>
<evidence type="ECO:0000256" key="11">
    <source>
        <dbReference type="SAM" id="SignalP"/>
    </source>
</evidence>
<dbReference type="InterPro" id="IPR036034">
    <property type="entry name" value="PDZ_sf"/>
</dbReference>
<evidence type="ECO:0000256" key="1">
    <source>
        <dbReference type="ARBA" id="ARBA00004418"/>
    </source>
</evidence>
<feature type="binding site" evidence="10">
    <location>
        <position position="140"/>
    </location>
    <ligand>
        <name>substrate</name>
    </ligand>
</feature>
<keyword evidence="4 11" id="KW-0732">Signal</keyword>
<evidence type="ECO:0000256" key="9">
    <source>
        <dbReference type="PIRSR" id="PIRSR611782-1"/>
    </source>
</evidence>
<dbReference type="FunFam" id="2.40.10.10:FF:000001">
    <property type="entry name" value="Periplasmic serine protease DegS"/>
    <property type="match status" value="1"/>
</dbReference>
<feature type="binding site" evidence="10">
    <location>
        <begin position="269"/>
        <end position="273"/>
    </location>
    <ligand>
        <name>substrate</name>
    </ligand>
</feature>
<feature type="binding site" evidence="10">
    <location>
        <begin position="212"/>
        <end position="214"/>
    </location>
    <ligand>
        <name>substrate</name>
    </ligand>
</feature>
<dbReference type="InterPro" id="IPR011782">
    <property type="entry name" value="Pept_S1C_Do"/>
</dbReference>
<sequence length="450" mass="47935">MKIKLSVLHAAVLAATLAVPASTAQAALPFFNSDKQEMPTLAPMLEKATPAVVHISVEGSREVRQRIPDAFRHFFGQRGQGELRQERPFSGLGSGVIIDAGKGYIVTNNHVVQDADKILVRLKDGRSFEAKKLGADPQSDIALLQIEAEKLVQIPLADSDKLRVGDYAIAIGNPFGLEQTVTSGIVSSLGRSGLNMDGFEDFIQTDAAINSGNSGGALVNLRGELIGINTAILGPNGGNVGIGFSIPSNMMKSLVDQILEFGEVRRGSLGVRGTDVNSELTDAFNLNVSRGAFVNEVLPDTAAAKAGLKAGDVIISMNGNRIQSFNELRAKIATLGAGRKAELGILRDGKERNFSVTLQQLESGQIAANELHPMLQGATLNNSEQGVEITELASDSVAAQVGLRQGDVITGVNRQRVANLAELRRILEGRQGVAALYIRRGNDDLYILLR</sequence>
<dbReference type="Pfam" id="PF17820">
    <property type="entry name" value="PDZ_6"/>
    <property type="match status" value="1"/>
</dbReference>
<keyword evidence="7" id="KW-0378">Hydrolase</keyword>
<dbReference type="InterPro" id="IPR001940">
    <property type="entry name" value="Peptidase_S1C"/>
</dbReference>
<evidence type="ECO:0000256" key="10">
    <source>
        <dbReference type="PIRSR" id="PIRSR611782-2"/>
    </source>
</evidence>
<protein>
    <submittedName>
        <fullName evidence="13">Serine protease DegQ</fullName>
    </submittedName>
</protein>
<reference evidence="14" key="1">
    <citation type="submission" date="2017-09" db="EMBL/GenBank/DDBJ databases">
        <authorList>
            <person name="Varghese N."/>
            <person name="Submissions S."/>
        </authorList>
    </citation>
    <scope>NUCLEOTIDE SEQUENCE [LARGE SCALE GENOMIC DNA]</scope>
    <source>
        <strain evidence="14">CGMCC 1.12461</strain>
    </source>
</reference>
<dbReference type="FunFam" id="2.40.10.120:FF:000001">
    <property type="entry name" value="Periplasmic serine endoprotease DegP-like"/>
    <property type="match status" value="1"/>
</dbReference>
<dbReference type="PRINTS" id="PR00834">
    <property type="entry name" value="PROTEASES2C"/>
</dbReference>
<dbReference type="SUPFAM" id="SSF50156">
    <property type="entry name" value="PDZ domain-like"/>
    <property type="match status" value="2"/>
</dbReference>
<name>A0A285JCX3_9GAMM</name>
<evidence type="ECO:0000259" key="12">
    <source>
        <dbReference type="PROSITE" id="PS50106"/>
    </source>
</evidence>
<evidence type="ECO:0000256" key="7">
    <source>
        <dbReference type="ARBA" id="ARBA00022801"/>
    </source>
</evidence>
<dbReference type="Gene3D" id="2.30.42.10">
    <property type="match status" value="2"/>
</dbReference>
<keyword evidence="3 13" id="KW-0645">Protease</keyword>
<dbReference type="OrthoDB" id="9758917at2"/>
<dbReference type="InterPro" id="IPR009003">
    <property type="entry name" value="Peptidase_S1_PA"/>
</dbReference>
<dbReference type="PANTHER" id="PTHR22939">
    <property type="entry name" value="SERINE PROTEASE FAMILY S1C HTRA-RELATED"/>
    <property type="match status" value="1"/>
</dbReference>
<comment type="similarity">
    <text evidence="2">Belongs to the peptidase S1C family.</text>
</comment>
<dbReference type="Pfam" id="PF13365">
    <property type="entry name" value="Trypsin_2"/>
    <property type="match status" value="1"/>
</dbReference>
<feature type="active site" description="Charge relay system" evidence="9">
    <location>
        <position position="140"/>
    </location>
</feature>
<evidence type="ECO:0000256" key="5">
    <source>
        <dbReference type="ARBA" id="ARBA00022737"/>
    </source>
</evidence>
<dbReference type="NCBIfam" id="TIGR02037">
    <property type="entry name" value="degP_htrA_DO"/>
    <property type="match status" value="1"/>
</dbReference>
<feature type="domain" description="PDZ" evidence="12">
    <location>
        <begin position="258"/>
        <end position="349"/>
    </location>
</feature>
<evidence type="ECO:0000313" key="14">
    <source>
        <dbReference type="Proteomes" id="UP000219353"/>
    </source>
</evidence>
<dbReference type="Proteomes" id="UP000219353">
    <property type="component" value="Unassembled WGS sequence"/>
</dbReference>
<evidence type="ECO:0000256" key="4">
    <source>
        <dbReference type="ARBA" id="ARBA00022729"/>
    </source>
</evidence>
<gene>
    <name evidence="13" type="ORF">SAMN06297280_3178</name>
</gene>
<feature type="domain" description="PDZ" evidence="12">
    <location>
        <begin position="355"/>
        <end position="442"/>
    </location>
</feature>
<keyword evidence="8" id="KW-0720">Serine protease</keyword>
<comment type="subcellular location">
    <subcellularLocation>
        <location evidence="1">Periplasm</location>
    </subcellularLocation>
</comment>
<evidence type="ECO:0000256" key="8">
    <source>
        <dbReference type="ARBA" id="ARBA00022825"/>
    </source>
</evidence>
<dbReference type="Pfam" id="PF13180">
    <property type="entry name" value="PDZ_2"/>
    <property type="match status" value="1"/>
</dbReference>
<dbReference type="SMART" id="SM00228">
    <property type="entry name" value="PDZ"/>
    <property type="match status" value="2"/>
</dbReference>
<feature type="active site" description="Charge relay system" evidence="9">
    <location>
        <position position="214"/>
    </location>
</feature>
<feature type="active site" description="Charge relay system" evidence="9">
    <location>
        <position position="110"/>
    </location>
</feature>
<dbReference type="InterPro" id="IPR041489">
    <property type="entry name" value="PDZ_6"/>
</dbReference>
<accession>A0A285JCX3</accession>
<keyword evidence="5" id="KW-0677">Repeat</keyword>
<keyword evidence="6" id="KW-0574">Periplasm</keyword>
<keyword evidence="14" id="KW-1185">Reference proteome</keyword>
<dbReference type="AlphaFoldDB" id="A0A285JCX3"/>
<evidence type="ECO:0000256" key="3">
    <source>
        <dbReference type="ARBA" id="ARBA00022670"/>
    </source>
</evidence>
<evidence type="ECO:0000313" key="13">
    <source>
        <dbReference type="EMBL" id="SNY57011.1"/>
    </source>
</evidence>
<dbReference type="GO" id="GO:0006515">
    <property type="term" value="P:protein quality control for misfolded or incompletely synthesized proteins"/>
    <property type="evidence" value="ECO:0007669"/>
    <property type="project" value="TreeGrafter"/>
</dbReference>
<feature type="chain" id="PRO_5039706484" evidence="11">
    <location>
        <begin position="27"/>
        <end position="450"/>
    </location>
</feature>
<dbReference type="Gene3D" id="2.40.10.120">
    <property type="match status" value="1"/>
</dbReference>
<organism evidence="13 14">
    <name type="scientific">Arsukibacterium tuosuense</name>
    <dbReference type="NCBI Taxonomy" id="1323745"/>
    <lineage>
        <taxon>Bacteria</taxon>
        <taxon>Pseudomonadati</taxon>
        <taxon>Pseudomonadota</taxon>
        <taxon>Gammaproteobacteria</taxon>
        <taxon>Chromatiales</taxon>
        <taxon>Chromatiaceae</taxon>
        <taxon>Arsukibacterium</taxon>
    </lineage>
</organism>
<feature type="binding site" evidence="10">
    <location>
        <position position="58"/>
    </location>
    <ligand>
        <name>substrate</name>
    </ligand>
</feature>
<feature type="signal peptide" evidence="11">
    <location>
        <begin position="1"/>
        <end position="26"/>
    </location>
</feature>
<proteinExistence type="inferred from homology"/>
<evidence type="ECO:0000256" key="6">
    <source>
        <dbReference type="ARBA" id="ARBA00022764"/>
    </source>
</evidence>
<dbReference type="PANTHER" id="PTHR22939:SF129">
    <property type="entry name" value="SERINE PROTEASE HTRA2, MITOCHONDRIAL"/>
    <property type="match status" value="1"/>
</dbReference>